<reference evidence="1 2" key="1">
    <citation type="submission" date="2019-07" db="EMBL/GenBank/DDBJ databases">
        <title>Ln-dependent methylotrophs.</title>
        <authorList>
            <person name="Tani A."/>
        </authorList>
    </citation>
    <scope>NUCLEOTIDE SEQUENCE [LARGE SCALE GENOMIC DNA]</scope>
    <source>
        <strain evidence="1 2">SM12</strain>
    </source>
</reference>
<dbReference type="Proteomes" id="UP000316801">
    <property type="component" value="Unassembled WGS sequence"/>
</dbReference>
<protein>
    <submittedName>
        <fullName evidence="1">Uncharacterized protein</fullName>
    </submittedName>
</protein>
<name>A0A549SRL9_9HYPH</name>
<keyword evidence="2" id="KW-1185">Reference proteome</keyword>
<evidence type="ECO:0000313" key="1">
    <source>
        <dbReference type="EMBL" id="TRL32263.1"/>
    </source>
</evidence>
<accession>A0A549SRL9</accession>
<comment type="caution">
    <text evidence="1">The sequence shown here is derived from an EMBL/GenBank/DDBJ whole genome shotgun (WGS) entry which is preliminary data.</text>
</comment>
<gene>
    <name evidence="1" type="ORF">FNA46_23660</name>
</gene>
<evidence type="ECO:0000313" key="2">
    <source>
        <dbReference type="Proteomes" id="UP000316801"/>
    </source>
</evidence>
<proteinExistence type="predicted"/>
<dbReference type="EMBL" id="VJMG01000083">
    <property type="protein sequence ID" value="TRL32263.1"/>
    <property type="molecule type" value="Genomic_DNA"/>
</dbReference>
<organism evidence="1 2">
    <name type="scientific">Rhizobium straminoryzae</name>
    <dbReference type="NCBI Taxonomy" id="1387186"/>
    <lineage>
        <taxon>Bacteria</taxon>
        <taxon>Pseudomonadati</taxon>
        <taxon>Pseudomonadota</taxon>
        <taxon>Alphaproteobacteria</taxon>
        <taxon>Hyphomicrobiales</taxon>
        <taxon>Rhizobiaceae</taxon>
        <taxon>Rhizobium/Agrobacterium group</taxon>
        <taxon>Rhizobium</taxon>
    </lineage>
</organism>
<sequence>MKTDTELLCAQASALSSAALLTSLIGRLVQNGVLSQDDEKAIYTNALDALDENGEDDPSGVFDLARELIEDQIPSSSETVTLTLVSASA</sequence>
<dbReference type="AlphaFoldDB" id="A0A549SRL9"/>
<dbReference type="RefSeq" id="WP_143127684.1">
    <property type="nucleotide sequence ID" value="NZ_VJMG01000083.1"/>
</dbReference>